<evidence type="ECO:0000313" key="7">
    <source>
        <dbReference type="Proteomes" id="UP001612915"/>
    </source>
</evidence>
<dbReference type="GO" id="GO:0005524">
    <property type="term" value="F:ATP binding"/>
    <property type="evidence" value="ECO:0007669"/>
    <property type="project" value="UniProtKB-KW"/>
</dbReference>
<dbReference type="PROSITE" id="PS50893">
    <property type="entry name" value="ABC_TRANSPORTER_2"/>
    <property type="match status" value="1"/>
</dbReference>
<sequence length="269" mass="28821">MTAESPTPGPRTTRPAIDLRAVTKHYGEGDTQVRALDGVDVVVERGDYVAIMGHSGSGKSTMMNIIGCLDVPTTGRYLLDGVDTRRLSEGQQSLIRNRKLGFIFQSFNLIPRTTALANVELPLAYAGVKNPHRRQRAVAALERVGLGERLGHVPSQLSGGQQQRVAVARAIVTDPVLLLADEPTGALDSRSTEDMLNLFDDLHASGRTLVIITHEDDVAARAARVIRLRDGLVLSDDRTRALLETQAEAGAGRARHAQSGIGPAQAGAQ</sequence>
<evidence type="ECO:0000313" key="6">
    <source>
        <dbReference type="EMBL" id="MFI7585695.1"/>
    </source>
</evidence>
<name>A0ABW8AH67_9ACTN</name>
<proteinExistence type="predicted"/>
<protein>
    <submittedName>
        <fullName evidence="6">ABC transporter ATP-binding protein</fullName>
    </submittedName>
</protein>
<evidence type="ECO:0000256" key="3">
    <source>
        <dbReference type="ARBA" id="ARBA00022840"/>
    </source>
</evidence>
<dbReference type="InterPro" id="IPR027417">
    <property type="entry name" value="P-loop_NTPase"/>
</dbReference>
<dbReference type="PROSITE" id="PS00211">
    <property type="entry name" value="ABC_TRANSPORTER_1"/>
    <property type="match status" value="1"/>
</dbReference>
<dbReference type="Gene3D" id="3.40.50.300">
    <property type="entry name" value="P-loop containing nucleotide triphosphate hydrolases"/>
    <property type="match status" value="1"/>
</dbReference>
<dbReference type="SUPFAM" id="SSF52540">
    <property type="entry name" value="P-loop containing nucleoside triphosphate hydrolases"/>
    <property type="match status" value="1"/>
</dbReference>
<evidence type="ECO:0000256" key="2">
    <source>
        <dbReference type="ARBA" id="ARBA00022741"/>
    </source>
</evidence>
<dbReference type="PANTHER" id="PTHR24220:SF86">
    <property type="entry name" value="ABC TRANSPORTER ABCH.1"/>
    <property type="match status" value="1"/>
</dbReference>
<dbReference type="InterPro" id="IPR003593">
    <property type="entry name" value="AAA+_ATPase"/>
</dbReference>
<dbReference type="SMART" id="SM00382">
    <property type="entry name" value="AAA"/>
    <property type="match status" value="1"/>
</dbReference>
<feature type="region of interest" description="Disordered" evidence="4">
    <location>
        <begin position="248"/>
        <end position="269"/>
    </location>
</feature>
<dbReference type="RefSeq" id="WP_398274024.1">
    <property type="nucleotide sequence ID" value="NZ_JBITLV010000001.1"/>
</dbReference>
<evidence type="ECO:0000256" key="4">
    <source>
        <dbReference type="SAM" id="MobiDB-lite"/>
    </source>
</evidence>
<keyword evidence="1" id="KW-0813">Transport</keyword>
<evidence type="ECO:0000259" key="5">
    <source>
        <dbReference type="PROSITE" id="PS50893"/>
    </source>
</evidence>
<keyword evidence="2" id="KW-0547">Nucleotide-binding</keyword>
<dbReference type="Pfam" id="PF00005">
    <property type="entry name" value="ABC_tran"/>
    <property type="match status" value="1"/>
</dbReference>
<organism evidence="6 7">
    <name type="scientific">Spongisporangium articulatum</name>
    <dbReference type="NCBI Taxonomy" id="3362603"/>
    <lineage>
        <taxon>Bacteria</taxon>
        <taxon>Bacillati</taxon>
        <taxon>Actinomycetota</taxon>
        <taxon>Actinomycetes</taxon>
        <taxon>Kineosporiales</taxon>
        <taxon>Kineosporiaceae</taxon>
        <taxon>Spongisporangium</taxon>
    </lineage>
</organism>
<dbReference type="InterPro" id="IPR017871">
    <property type="entry name" value="ABC_transporter-like_CS"/>
</dbReference>
<keyword evidence="3 6" id="KW-0067">ATP-binding</keyword>
<gene>
    <name evidence="6" type="ORF">ACIB24_01305</name>
</gene>
<dbReference type="EMBL" id="JBITLV010000001">
    <property type="protein sequence ID" value="MFI7585695.1"/>
    <property type="molecule type" value="Genomic_DNA"/>
</dbReference>
<reference evidence="6 7" key="1">
    <citation type="submission" date="2024-10" db="EMBL/GenBank/DDBJ databases">
        <title>The Natural Products Discovery Center: Release of the First 8490 Sequenced Strains for Exploring Actinobacteria Biosynthetic Diversity.</title>
        <authorList>
            <person name="Kalkreuter E."/>
            <person name="Kautsar S.A."/>
            <person name="Yang D."/>
            <person name="Bader C.D."/>
            <person name="Teijaro C.N."/>
            <person name="Fluegel L."/>
            <person name="Davis C.M."/>
            <person name="Simpson J.R."/>
            <person name="Lauterbach L."/>
            <person name="Steele A.D."/>
            <person name="Gui C."/>
            <person name="Meng S."/>
            <person name="Li G."/>
            <person name="Viehrig K."/>
            <person name="Ye F."/>
            <person name="Su P."/>
            <person name="Kiefer A.F."/>
            <person name="Nichols A."/>
            <person name="Cepeda A.J."/>
            <person name="Yan W."/>
            <person name="Fan B."/>
            <person name="Jiang Y."/>
            <person name="Adhikari A."/>
            <person name="Zheng C.-J."/>
            <person name="Schuster L."/>
            <person name="Cowan T.M."/>
            <person name="Smanski M.J."/>
            <person name="Chevrette M.G."/>
            <person name="De Carvalho L.P.S."/>
            <person name="Shen B."/>
        </authorList>
    </citation>
    <scope>NUCLEOTIDE SEQUENCE [LARGE SCALE GENOMIC DNA]</scope>
    <source>
        <strain evidence="6 7">NPDC049639</strain>
    </source>
</reference>
<dbReference type="PANTHER" id="PTHR24220">
    <property type="entry name" value="IMPORT ATP-BINDING PROTEIN"/>
    <property type="match status" value="1"/>
</dbReference>
<keyword evidence="7" id="KW-1185">Reference proteome</keyword>
<dbReference type="Proteomes" id="UP001612915">
    <property type="component" value="Unassembled WGS sequence"/>
</dbReference>
<comment type="caution">
    <text evidence="6">The sequence shown here is derived from an EMBL/GenBank/DDBJ whole genome shotgun (WGS) entry which is preliminary data.</text>
</comment>
<dbReference type="InterPro" id="IPR003439">
    <property type="entry name" value="ABC_transporter-like_ATP-bd"/>
</dbReference>
<dbReference type="InterPro" id="IPR015854">
    <property type="entry name" value="ABC_transpr_LolD-like"/>
</dbReference>
<dbReference type="InterPro" id="IPR017911">
    <property type="entry name" value="MacB-like_ATP-bd"/>
</dbReference>
<evidence type="ECO:0000256" key="1">
    <source>
        <dbReference type="ARBA" id="ARBA00022448"/>
    </source>
</evidence>
<feature type="domain" description="ABC transporter" evidence="5">
    <location>
        <begin position="17"/>
        <end position="255"/>
    </location>
</feature>
<accession>A0ABW8AH67</accession>
<dbReference type="CDD" id="cd03255">
    <property type="entry name" value="ABC_MJ0796_LolCDE_FtsE"/>
    <property type="match status" value="1"/>
</dbReference>